<proteinExistence type="predicted"/>
<dbReference type="EMBL" id="AAUW01000001">
    <property type="protein sequence ID" value="EAV45999.1"/>
    <property type="molecule type" value="Genomic_DNA"/>
</dbReference>
<dbReference type="eggNOG" id="COG4235">
    <property type="taxonomic scope" value="Bacteria"/>
</dbReference>
<dbReference type="SUPFAM" id="SSF48452">
    <property type="entry name" value="TPR-like"/>
    <property type="match status" value="1"/>
</dbReference>
<evidence type="ECO:0000256" key="2">
    <source>
        <dbReference type="ARBA" id="ARBA00022737"/>
    </source>
</evidence>
<dbReference type="AlphaFoldDB" id="A0NLQ4"/>
<reference evidence="6 7" key="1">
    <citation type="submission" date="2006-05" db="EMBL/GenBank/DDBJ databases">
        <authorList>
            <person name="King G."/>
            <person name="Ferriera S."/>
            <person name="Johnson J."/>
            <person name="Kravitz S."/>
            <person name="Beeson K."/>
            <person name="Sutton G."/>
            <person name="Rogers Y.-H."/>
            <person name="Friedman R."/>
            <person name="Frazier M."/>
            <person name="Venter J.C."/>
        </authorList>
    </citation>
    <scope>NUCLEOTIDE SEQUENCE [LARGE SCALE GENOMIC DNA]</scope>
    <source>
        <strain evidence="7">ATCC 25650 / DSM 13394 / JCM 20685 / NBRC 16684 / NCIMB 2208 / IAM 12614 / B1</strain>
    </source>
</reference>
<keyword evidence="4" id="KW-0802">TPR repeat</keyword>
<dbReference type="PANTHER" id="PTHR47870:SF1">
    <property type="entry name" value="CYTOCHROME C-TYPE BIOGENESIS PROTEIN CCMH"/>
    <property type="match status" value="1"/>
</dbReference>
<evidence type="ECO:0000256" key="4">
    <source>
        <dbReference type="ARBA" id="ARBA00022803"/>
    </source>
</evidence>
<dbReference type="GeneID" id="68844549"/>
<evidence type="ECO:0000259" key="5">
    <source>
        <dbReference type="Pfam" id="PF23914"/>
    </source>
</evidence>
<dbReference type="NCBIfam" id="TIGR03142">
    <property type="entry name" value="cytochro_ccmI"/>
    <property type="match status" value="1"/>
</dbReference>
<evidence type="ECO:0000256" key="1">
    <source>
        <dbReference type="ARBA" id="ARBA00004196"/>
    </source>
</evidence>
<dbReference type="InterPro" id="IPR011990">
    <property type="entry name" value="TPR-like_helical_dom_sf"/>
</dbReference>
<dbReference type="GO" id="GO:0030313">
    <property type="term" value="C:cell envelope"/>
    <property type="evidence" value="ECO:0007669"/>
    <property type="project" value="UniProtKB-SubCell"/>
</dbReference>
<feature type="domain" description="Cytochrome c-type biogenesis protein H TPR" evidence="5">
    <location>
        <begin position="126"/>
        <end position="256"/>
    </location>
</feature>
<dbReference type="GO" id="GO:0017004">
    <property type="term" value="P:cytochrome complex assembly"/>
    <property type="evidence" value="ECO:0007669"/>
    <property type="project" value="UniProtKB-KW"/>
</dbReference>
<dbReference type="Pfam" id="PF23914">
    <property type="entry name" value="TPR_CcmH_CycH"/>
    <property type="match status" value="1"/>
</dbReference>
<dbReference type="InterPro" id="IPR056413">
    <property type="entry name" value="TPR_CcmH_CycH"/>
</dbReference>
<dbReference type="PANTHER" id="PTHR47870">
    <property type="entry name" value="CYTOCHROME C-TYPE BIOGENESIS PROTEIN CCMH"/>
    <property type="match status" value="1"/>
</dbReference>
<evidence type="ECO:0000313" key="7">
    <source>
        <dbReference type="Proteomes" id="UP000004848"/>
    </source>
</evidence>
<dbReference type="InterPro" id="IPR051263">
    <property type="entry name" value="C-type_cytochrome_biogenesis"/>
</dbReference>
<evidence type="ECO:0000313" key="6">
    <source>
        <dbReference type="EMBL" id="EAV45999.1"/>
    </source>
</evidence>
<accession>A0NLQ4</accession>
<name>A0NLQ4_ROSAI</name>
<comment type="subcellular location">
    <subcellularLocation>
        <location evidence="1">Cell envelope</location>
    </subcellularLocation>
</comment>
<sequence>MVFWILIALLTGAATLSVLIPLSRSRRGQEAAPARADEAVYREQLAAIDKELERGLIDAEAAEAARTEIARRLLAAHDRVGAAKQGGVRTGRLKLAQGLTLLALPVLAFGLYIALGSPGLPDQPLLSRLNAPAEEQSVDLLVARVERHLAENPEDGQGWAVIAPVYMSLGQPQASAKAYSNAIRILGPRQAWLTDMGEALTIANQGLVTAEARAAFEQAVSLEPSAVKPRFFLALALGQEGRKEEAIAAWQALLQGADETAAWVGAARQEMARLTGEAPAGDTLSGPSQEEVAAAGEMTAEDRQAMISNMVAGLAERLSTEGGSAEEWNRLIRAYMVLGKKQDAEQALAAALSAYADKPEDLSMIKDAASKLGLSDG</sequence>
<dbReference type="InterPro" id="IPR017560">
    <property type="entry name" value="Cyt_c_biogenesis_CcmI"/>
</dbReference>
<gene>
    <name evidence="6" type="ORF">SIAM614_09233</name>
</gene>
<organism evidence="6 7">
    <name type="scientific">Roseibium aggregatum (strain ATCC 25650 / DSM 13394 / JCM 20685 / NBRC 16684 / NCIMB 2208 / IAM 12614 / B1)</name>
    <name type="common">Stappia aggregata</name>
    <dbReference type="NCBI Taxonomy" id="384765"/>
    <lineage>
        <taxon>Bacteria</taxon>
        <taxon>Pseudomonadati</taxon>
        <taxon>Pseudomonadota</taxon>
        <taxon>Alphaproteobacteria</taxon>
        <taxon>Hyphomicrobiales</taxon>
        <taxon>Stappiaceae</taxon>
        <taxon>Roseibium</taxon>
    </lineage>
</organism>
<keyword evidence="3" id="KW-0201">Cytochrome c-type biogenesis</keyword>
<dbReference type="RefSeq" id="WP_006931217.1">
    <property type="nucleotide sequence ID" value="NZ_AAUW01000001.1"/>
</dbReference>
<dbReference type="Gene3D" id="1.25.40.10">
    <property type="entry name" value="Tetratricopeptide repeat domain"/>
    <property type="match status" value="1"/>
</dbReference>
<keyword evidence="2" id="KW-0677">Repeat</keyword>
<protein>
    <submittedName>
        <fullName evidence="6">Cytochrome c-type biogenesis protein cycH</fullName>
    </submittedName>
</protein>
<dbReference type="OrthoDB" id="9815847at2"/>
<comment type="caution">
    <text evidence="6">The sequence shown here is derived from an EMBL/GenBank/DDBJ whole genome shotgun (WGS) entry which is preliminary data.</text>
</comment>
<dbReference type="Proteomes" id="UP000004848">
    <property type="component" value="Unassembled WGS sequence"/>
</dbReference>
<evidence type="ECO:0000256" key="3">
    <source>
        <dbReference type="ARBA" id="ARBA00022748"/>
    </source>
</evidence>